<reference evidence="1 2" key="1">
    <citation type="submission" date="2017-07" db="EMBL/GenBank/DDBJ databases">
        <title>An improved, manually edited Actinidia chinensis var. chinensis (kiwifruit) genome highlights the challenges associated with draft genomes and gene prediction in plants.</title>
        <authorList>
            <person name="Pilkington S."/>
            <person name="Crowhurst R."/>
            <person name="Hilario E."/>
            <person name="Nardozza S."/>
            <person name="Fraser L."/>
            <person name="Peng Y."/>
            <person name="Gunaseelan K."/>
            <person name="Simpson R."/>
            <person name="Tahir J."/>
            <person name="Deroles S."/>
            <person name="Templeton K."/>
            <person name="Luo Z."/>
            <person name="Davy M."/>
            <person name="Cheng C."/>
            <person name="Mcneilage M."/>
            <person name="Scaglione D."/>
            <person name="Liu Y."/>
            <person name="Zhang Q."/>
            <person name="Datson P."/>
            <person name="De Silva N."/>
            <person name="Gardiner S."/>
            <person name="Bassett H."/>
            <person name="Chagne D."/>
            <person name="Mccallum J."/>
            <person name="Dzierzon H."/>
            <person name="Deng C."/>
            <person name="Wang Y.-Y."/>
            <person name="Barron N."/>
            <person name="Manako K."/>
            <person name="Bowen J."/>
            <person name="Foster T."/>
            <person name="Erridge Z."/>
            <person name="Tiffin H."/>
            <person name="Waite C."/>
            <person name="Davies K."/>
            <person name="Grierson E."/>
            <person name="Laing W."/>
            <person name="Kirk R."/>
            <person name="Chen X."/>
            <person name="Wood M."/>
            <person name="Montefiori M."/>
            <person name="Brummell D."/>
            <person name="Schwinn K."/>
            <person name="Catanach A."/>
            <person name="Fullerton C."/>
            <person name="Li D."/>
            <person name="Meiyalaghan S."/>
            <person name="Nieuwenhuizen N."/>
            <person name="Read N."/>
            <person name="Prakash R."/>
            <person name="Hunter D."/>
            <person name="Zhang H."/>
            <person name="Mckenzie M."/>
            <person name="Knabel M."/>
            <person name="Harris A."/>
            <person name="Allan A."/>
            <person name="Chen A."/>
            <person name="Janssen B."/>
            <person name="Plunkett B."/>
            <person name="Dwamena C."/>
            <person name="Voogd C."/>
            <person name="Leif D."/>
            <person name="Lafferty D."/>
            <person name="Souleyre E."/>
            <person name="Varkonyi-Gasic E."/>
            <person name="Gambi F."/>
            <person name="Hanley J."/>
            <person name="Yao J.-L."/>
            <person name="Cheung J."/>
            <person name="David K."/>
            <person name="Warren B."/>
            <person name="Marsh K."/>
            <person name="Snowden K."/>
            <person name="Lin-Wang K."/>
            <person name="Brian L."/>
            <person name="Martinez-Sanchez M."/>
            <person name="Wang M."/>
            <person name="Ileperuma N."/>
            <person name="Macnee N."/>
            <person name="Campin R."/>
            <person name="Mcatee P."/>
            <person name="Drummond R."/>
            <person name="Espley R."/>
            <person name="Ireland H."/>
            <person name="Wu R."/>
            <person name="Atkinson R."/>
            <person name="Karunairetnam S."/>
            <person name="Bulley S."/>
            <person name="Chunkath S."/>
            <person name="Hanley Z."/>
            <person name="Storey R."/>
            <person name="Thrimawithana A."/>
            <person name="Thomson S."/>
            <person name="David C."/>
            <person name="Testolin R."/>
        </authorList>
    </citation>
    <scope>NUCLEOTIDE SEQUENCE [LARGE SCALE GENOMIC DNA]</scope>
    <source>
        <strain evidence="2">cv. Red5</strain>
        <tissue evidence="1">Young leaf</tissue>
    </source>
</reference>
<dbReference type="OMA" id="AMCEARY"/>
<dbReference type="PANTHER" id="PTHR46553:SF3">
    <property type="entry name" value="ADENINE NUCLEOTIDE ALPHA HYDROLASES-LIKE SUPERFAMILY PROTEIN"/>
    <property type="match status" value="1"/>
</dbReference>
<proteinExistence type="predicted"/>
<evidence type="ECO:0000313" key="2">
    <source>
        <dbReference type="Proteomes" id="UP000241394"/>
    </source>
</evidence>
<organism evidence="1 2">
    <name type="scientific">Actinidia chinensis var. chinensis</name>
    <name type="common">Chinese soft-hair kiwi</name>
    <dbReference type="NCBI Taxonomy" id="1590841"/>
    <lineage>
        <taxon>Eukaryota</taxon>
        <taxon>Viridiplantae</taxon>
        <taxon>Streptophyta</taxon>
        <taxon>Embryophyta</taxon>
        <taxon>Tracheophyta</taxon>
        <taxon>Spermatophyta</taxon>
        <taxon>Magnoliopsida</taxon>
        <taxon>eudicotyledons</taxon>
        <taxon>Gunneridae</taxon>
        <taxon>Pentapetalae</taxon>
        <taxon>asterids</taxon>
        <taxon>Ericales</taxon>
        <taxon>Actinidiaceae</taxon>
        <taxon>Actinidia</taxon>
    </lineage>
</organism>
<dbReference type="SUPFAM" id="SSF52402">
    <property type="entry name" value="Adenine nucleotide alpha hydrolases-like"/>
    <property type="match status" value="1"/>
</dbReference>
<dbReference type="InParanoid" id="A0A2R6P5V1"/>
<dbReference type="OrthoDB" id="1720663at2759"/>
<dbReference type="EMBL" id="NKQK01000028">
    <property type="protein sequence ID" value="PSR85989.1"/>
    <property type="molecule type" value="Genomic_DNA"/>
</dbReference>
<evidence type="ECO:0000313" key="1">
    <source>
        <dbReference type="EMBL" id="PSR85989.1"/>
    </source>
</evidence>
<dbReference type="InterPro" id="IPR014729">
    <property type="entry name" value="Rossmann-like_a/b/a_fold"/>
</dbReference>
<dbReference type="STRING" id="1590841.A0A2R6P5V1"/>
<comment type="caution">
    <text evidence="1">The sequence shown here is derived from an EMBL/GenBank/DDBJ whole genome shotgun (WGS) entry which is preliminary data.</text>
</comment>
<dbReference type="Proteomes" id="UP000241394">
    <property type="component" value="Chromosome LG28"/>
</dbReference>
<protein>
    <submittedName>
        <fullName evidence="1">Exo-beta-D-glucosaminidase</fullName>
    </submittedName>
</protein>
<sequence length="138" mass="15407">MATSEKPVMVVGIDDSEHSVYALEWALDHFFAPYAPNFPFNLAVVHARPTPTSAIGFAGPEAAEVLWYVDADLKKIAARIMEKAKEICCSKSCWDPAHFKAQAQIGSKSIREAQPICYQAQAHDHAILLPSRRKRKRE</sequence>
<dbReference type="Gramene" id="PSR85989">
    <property type="protein sequence ID" value="PSR85989"/>
    <property type="gene ID" value="CEY00_Acc31599"/>
</dbReference>
<accession>A0A2R6P5V1</accession>
<dbReference type="Gene3D" id="3.40.50.620">
    <property type="entry name" value="HUPs"/>
    <property type="match status" value="1"/>
</dbReference>
<reference evidence="2" key="2">
    <citation type="journal article" date="2018" name="BMC Genomics">
        <title>A manually annotated Actinidia chinensis var. chinensis (kiwifruit) genome highlights the challenges associated with draft genomes and gene prediction in plants.</title>
        <authorList>
            <person name="Pilkington S.M."/>
            <person name="Crowhurst R."/>
            <person name="Hilario E."/>
            <person name="Nardozza S."/>
            <person name="Fraser L."/>
            <person name="Peng Y."/>
            <person name="Gunaseelan K."/>
            <person name="Simpson R."/>
            <person name="Tahir J."/>
            <person name="Deroles S.C."/>
            <person name="Templeton K."/>
            <person name="Luo Z."/>
            <person name="Davy M."/>
            <person name="Cheng C."/>
            <person name="McNeilage M."/>
            <person name="Scaglione D."/>
            <person name="Liu Y."/>
            <person name="Zhang Q."/>
            <person name="Datson P."/>
            <person name="De Silva N."/>
            <person name="Gardiner S.E."/>
            <person name="Bassett H."/>
            <person name="Chagne D."/>
            <person name="McCallum J."/>
            <person name="Dzierzon H."/>
            <person name="Deng C."/>
            <person name="Wang Y.Y."/>
            <person name="Barron L."/>
            <person name="Manako K."/>
            <person name="Bowen J."/>
            <person name="Foster T.M."/>
            <person name="Erridge Z.A."/>
            <person name="Tiffin H."/>
            <person name="Waite C.N."/>
            <person name="Davies K.M."/>
            <person name="Grierson E.P."/>
            <person name="Laing W.A."/>
            <person name="Kirk R."/>
            <person name="Chen X."/>
            <person name="Wood M."/>
            <person name="Montefiori M."/>
            <person name="Brummell D.A."/>
            <person name="Schwinn K.E."/>
            <person name="Catanach A."/>
            <person name="Fullerton C."/>
            <person name="Li D."/>
            <person name="Meiyalaghan S."/>
            <person name="Nieuwenhuizen N."/>
            <person name="Read N."/>
            <person name="Prakash R."/>
            <person name="Hunter D."/>
            <person name="Zhang H."/>
            <person name="McKenzie M."/>
            <person name="Knabel M."/>
            <person name="Harris A."/>
            <person name="Allan A.C."/>
            <person name="Gleave A."/>
            <person name="Chen A."/>
            <person name="Janssen B.J."/>
            <person name="Plunkett B."/>
            <person name="Ampomah-Dwamena C."/>
            <person name="Voogd C."/>
            <person name="Leif D."/>
            <person name="Lafferty D."/>
            <person name="Souleyre E.J.F."/>
            <person name="Varkonyi-Gasic E."/>
            <person name="Gambi F."/>
            <person name="Hanley J."/>
            <person name="Yao J.L."/>
            <person name="Cheung J."/>
            <person name="David K.M."/>
            <person name="Warren B."/>
            <person name="Marsh K."/>
            <person name="Snowden K.C."/>
            <person name="Lin-Wang K."/>
            <person name="Brian L."/>
            <person name="Martinez-Sanchez M."/>
            <person name="Wang M."/>
            <person name="Ileperuma N."/>
            <person name="Macnee N."/>
            <person name="Campin R."/>
            <person name="McAtee P."/>
            <person name="Drummond R.S.M."/>
            <person name="Espley R.V."/>
            <person name="Ireland H.S."/>
            <person name="Wu R."/>
            <person name="Atkinson R.G."/>
            <person name="Karunairetnam S."/>
            <person name="Bulley S."/>
            <person name="Chunkath S."/>
            <person name="Hanley Z."/>
            <person name="Storey R."/>
            <person name="Thrimawithana A.H."/>
            <person name="Thomson S."/>
            <person name="David C."/>
            <person name="Testolin R."/>
            <person name="Huang H."/>
            <person name="Hellens R.P."/>
            <person name="Schaffer R.J."/>
        </authorList>
    </citation>
    <scope>NUCLEOTIDE SEQUENCE [LARGE SCALE GENOMIC DNA]</scope>
    <source>
        <strain evidence="2">cv. Red5</strain>
    </source>
</reference>
<name>A0A2R6P5V1_ACTCC</name>
<gene>
    <name evidence="1" type="ORF">CEY00_Acc31599</name>
</gene>
<keyword evidence="2" id="KW-1185">Reference proteome</keyword>
<dbReference type="PANTHER" id="PTHR46553">
    <property type="entry name" value="ADENINE NUCLEOTIDE ALPHA HYDROLASES-LIKE SUPERFAMILY PROTEIN"/>
    <property type="match status" value="1"/>
</dbReference>
<dbReference type="AlphaFoldDB" id="A0A2R6P5V1"/>